<gene>
    <name evidence="7" type="ORF">J9260_09815</name>
</gene>
<keyword evidence="2 5" id="KW-0812">Transmembrane</keyword>
<sequence>MNTKPLLPLSGLAYGALLILASEFFLVSAGMVIKHLNGVVSTEQTVFFRNAFALLLLLPWLWRNGVQAVKTDCLHLHFLRSLLGVTAMSCMFYAWGHLPLAQSALLKQTMPLFVPIVAFFWMGERLSWRNFVAIGLGFAGVLLVLNPFQEAAVFNLAVVLGLFGAVMGGSTKVSIRRMRSSEEPALRVVFYFALFASVLSVIPAVLAWLPLTWETLLWLFLLGVLATLAQWALTAAYGHAPAGQLGAFTYASVIFAAVLGWWLWDESLSLLAIVGIGTIIAAGLLVMLGQARLPVARLVEDGA</sequence>
<dbReference type="InterPro" id="IPR000620">
    <property type="entry name" value="EamA_dom"/>
</dbReference>
<feature type="transmembrane region" description="Helical" evidence="5">
    <location>
        <begin position="215"/>
        <end position="233"/>
    </location>
</feature>
<comment type="subcellular location">
    <subcellularLocation>
        <location evidence="1">Membrane</location>
        <topology evidence="1">Multi-pass membrane protein</topology>
    </subcellularLocation>
</comment>
<organism evidence="7 8">
    <name type="scientific">Thiothrix unzii</name>
    <dbReference type="NCBI Taxonomy" id="111769"/>
    <lineage>
        <taxon>Bacteria</taxon>
        <taxon>Pseudomonadati</taxon>
        <taxon>Pseudomonadota</taxon>
        <taxon>Gammaproteobacteria</taxon>
        <taxon>Thiotrichales</taxon>
        <taxon>Thiotrichaceae</taxon>
        <taxon>Thiothrix</taxon>
    </lineage>
</organism>
<evidence type="ECO:0000313" key="7">
    <source>
        <dbReference type="EMBL" id="QTR52052.1"/>
    </source>
</evidence>
<dbReference type="SUPFAM" id="SSF103481">
    <property type="entry name" value="Multidrug resistance efflux transporter EmrE"/>
    <property type="match status" value="2"/>
</dbReference>
<feature type="transmembrane region" description="Helical" evidence="5">
    <location>
        <begin position="188"/>
        <end position="209"/>
    </location>
</feature>
<dbReference type="PANTHER" id="PTHR22911">
    <property type="entry name" value="ACYL-MALONYL CONDENSING ENZYME-RELATED"/>
    <property type="match status" value="1"/>
</dbReference>
<feature type="transmembrane region" description="Helical" evidence="5">
    <location>
        <begin position="128"/>
        <end position="145"/>
    </location>
</feature>
<dbReference type="Pfam" id="PF00892">
    <property type="entry name" value="EamA"/>
    <property type="match status" value="2"/>
</dbReference>
<feature type="domain" description="EamA" evidence="6">
    <location>
        <begin position="156"/>
        <end position="287"/>
    </location>
</feature>
<evidence type="ECO:0000256" key="1">
    <source>
        <dbReference type="ARBA" id="ARBA00004141"/>
    </source>
</evidence>
<dbReference type="AlphaFoldDB" id="A0A975F6F9"/>
<reference evidence="7" key="1">
    <citation type="submission" date="2021-04" db="EMBL/GenBank/DDBJ databases">
        <title>Genomics, taxonomy and metabolism of representatives of sulfur bacteria of the genus Thiothrix: Thiothrix fructosivorans QT, Thiothrix unzii A1T and three new species, Thiothrix subterranea sp. nov., Thiothrix litoralis sp. nov. and 'Candidatus Thiothrix anitrata' sp. nov.</title>
        <authorList>
            <person name="Ravin N.V."/>
            <person name="Smolyakov D."/>
            <person name="Rudenko T.S."/>
            <person name="Mardanov A.V."/>
            <person name="Beletsky A.V."/>
            <person name="Markov N.D."/>
            <person name="Fomenkov A.I."/>
            <person name="Roberts R.J."/>
            <person name="Karnachuk O.V."/>
            <person name="Novikov A."/>
            <person name="Grabovich M.Y."/>
        </authorList>
    </citation>
    <scope>NUCLEOTIDE SEQUENCE</scope>
    <source>
        <strain evidence="7">A1</strain>
    </source>
</reference>
<evidence type="ECO:0000313" key="8">
    <source>
        <dbReference type="Proteomes" id="UP000672009"/>
    </source>
</evidence>
<feature type="transmembrane region" description="Helical" evidence="5">
    <location>
        <begin position="270"/>
        <end position="288"/>
    </location>
</feature>
<feature type="transmembrane region" description="Helical" evidence="5">
    <location>
        <begin position="74"/>
        <end position="95"/>
    </location>
</feature>
<feature type="transmembrane region" description="Helical" evidence="5">
    <location>
        <begin position="45"/>
        <end position="62"/>
    </location>
</feature>
<protein>
    <submittedName>
        <fullName evidence="7">DMT family transporter</fullName>
    </submittedName>
</protein>
<name>A0A975F6F9_9GAMM</name>
<dbReference type="InterPro" id="IPR037185">
    <property type="entry name" value="EmrE-like"/>
</dbReference>
<dbReference type="KEGG" id="tun:J9260_09815"/>
<evidence type="ECO:0000256" key="5">
    <source>
        <dbReference type="SAM" id="Phobius"/>
    </source>
</evidence>
<evidence type="ECO:0000259" key="6">
    <source>
        <dbReference type="Pfam" id="PF00892"/>
    </source>
</evidence>
<proteinExistence type="predicted"/>
<evidence type="ECO:0000256" key="3">
    <source>
        <dbReference type="ARBA" id="ARBA00022989"/>
    </source>
</evidence>
<feature type="transmembrane region" description="Helical" evidence="5">
    <location>
        <begin position="245"/>
        <end position="264"/>
    </location>
</feature>
<keyword evidence="4 5" id="KW-0472">Membrane</keyword>
<keyword evidence="3 5" id="KW-1133">Transmembrane helix</keyword>
<evidence type="ECO:0000256" key="2">
    <source>
        <dbReference type="ARBA" id="ARBA00022692"/>
    </source>
</evidence>
<dbReference type="Gene3D" id="1.10.3730.20">
    <property type="match status" value="1"/>
</dbReference>
<dbReference type="Proteomes" id="UP000672009">
    <property type="component" value="Chromosome"/>
</dbReference>
<feature type="domain" description="EamA" evidence="6">
    <location>
        <begin position="14"/>
        <end position="145"/>
    </location>
</feature>
<evidence type="ECO:0000256" key="4">
    <source>
        <dbReference type="ARBA" id="ARBA00023136"/>
    </source>
</evidence>
<dbReference type="EMBL" id="CP072793">
    <property type="protein sequence ID" value="QTR52052.1"/>
    <property type="molecule type" value="Genomic_DNA"/>
</dbReference>
<accession>A0A975F6F9</accession>
<dbReference type="GO" id="GO:0016020">
    <property type="term" value="C:membrane"/>
    <property type="evidence" value="ECO:0007669"/>
    <property type="project" value="UniProtKB-SubCell"/>
</dbReference>
<keyword evidence="8" id="KW-1185">Reference proteome</keyword>
<dbReference type="RefSeq" id="WP_210217617.1">
    <property type="nucleotide sequence ID" value="NZ_CP072793.1"/>
</dbReference>
<feature type="transmembrane region" description="Helical" evidence="5">
    <location>
        <begin position="12"/>
        <end position="33"/>
    </location>
</feature>
<dbReference type="PANTHER" id="PTHR22911:SF6">
    <property type="entry name" value="SOLUTE CARRIER FAMILY 35 MEMBER G1"/>
    <property type="match status" value="1"/>
</dbReference>
<feature type="transmembrane region" description="Helical" evidence="5">
    <location>
        <begin position="151"/>
        <end position="168"/>
    </location>
</feature>